<dbReference type="EMBL" id="AJSX01000017">
    <property type="protein sequence ID" value="EIJ70611.1"/>
    <property type="molecule type" value="Genomic_DNA"/>
</dbReference>
<reference evidence="1 2" key="1">
    <citation type="submission" date="2012-03" db="EMBL/GenBank/DDBJ databases">
        <authorList>
            <person name="Harkins D.M."/>
            <person name="Madupu R."/>
            <person name="Durkin A.S."/>
            <person name="Torralba M."/>
            <person name="Methe B."/>
            <person name="Sutton G.G."/>
            <person name="Nelson K.E."/>
        </authorList>
    </citation>
    <scope>NUCLEOTIDE SEQUENCE [LARGE SCALE GENOMIC DNA]</scope>
    <source>
        <strain evidence="1 2">CCUG 2042</strain>
    </source>
</reference>
<name>I3DFW8_9PAST</name>
<comment type="caution">
    <text evidence="1">The sequence shown here is derived from an EMBL/GenBank/DDBJ whole genome shotgun (WGS) entry which is preliminary data.</text>
</comment>
<dbReference type="AlphaFoldDB" id="I3DFW8"/>
<protein>
    <submittedName>
        <fullName evidence="1">Uncharacterized protein</fullName>
    </submittedName>
</protein>
<organism evidence="1 2">
    <name type="scientific">Pasteurella bettyae CCUG 2042</name>
    <dbReference type="NCBI Taxonomy" id="1095749"/>
    <lineage>
        <taxon>Bacteria</taxon>
        <taxon>Pseudomonadati</taxon>
        <taxon>Pseudomonadota</taxon>
        <taxon>Gammaproteobacteria</taxon>
        <taxon>Pasteurellales</taxon>
        <taxon>Pasteurellaceae</taxon>
        <taxon>Pasteurella</taxon>
    </lineage>
</organism>
<evidence type="ECO:0000313" key="2">
    <source>
        <dbReference type="Proteomes" id="UP000006457"/>
    </source>
</evidence>
<evidence type="ECO:0000313" key="1">
    <source>
        <dbReference type="EMBL" id="EIJ70611.1"/>
    </source>
</evidence>
<proteinExistence type="predicted"/>
<gene>
    <name evidence="1" type="ORF">HMPREF1052_1757</name>
</gene>
<keyword evidence="2" id="KW-1185">Reference proteome</keyword>
<accession>I3DFW8</accession>
<sequence>MFECLYDNHYHLTCQQLNANNYQLFIDIKKNGKIKGVSVVGVETPECWSDYLLLFE</sequence>
<dbReference type="Proteomes" id="UP000006457">
    <property type="component" value="Unassembled WGS sequence"/>
</dbReference>